<evidence type="ECO:0000259" key="8">
    <source>
        <dbReference type="PROSITE" id="PS50011"/>
    </source>
</evidence>
<dbReference type="Proteomes" id="UP001497522">
    <property type="component" value="Chromosome 14"/>
</dbReference>
<evidence type="ECO:0000256" key="5">
    <source>
        <dbReference type="ARBA" id="ARBA00022840"/>
    </source>
</evidence>
<evidence type="ECO:0000313" key="10">
    <source>
        <dbReference type="Proteomes" id="UP001497522"/>
    </source>
</evidence>
<dbReference type="InterPro" id="IPR000719">
    <property type="entry name" value="Prot_kinase_dom"/>
</dbReference>
<dbReference type="Pfam" id="PF07714">
    <property type="entry name" value="PK_Tyr_Ser-Thr"/>
    <property type="match status" value="1"/>
</dbReference>
<dbReference type="PANTHER" id="PTHR46008:SF48">
    <property type="entry name" value="PROTEIN KINASE DOMAIN-CONTAINING PROTEIN"/>
    <property type="match status" value="1"/>
</dbReference>
<comment type="similarity">
    <text evidence="7">Belongs to the protein kinase superfamily.</text>
</comment>
<dbReference type="SUPFAM" id="SSF56112">
    <property type="entry name" value="Protein kinase-like (PK-like)"/>
    <property type="match status" value="1"/>
</dbReference>
<dbReference type="InterPro" id="IPR017441">
    <property type="entry name" value="Protein_kinase_ATP_BS"/>
</dbReference>
<keyword evidence="4" id="KW-0418">Kinase</keyword>
<keyword evidence="1 7" id="KW-0723">Serine/threonine-protein kinase</keyword>
<reference evidence="9" key="1">
    <citation type="submission" date="2024-03" db="EMBL/GenBank/DDBJ databases">
        <authorList>
            <consortium name="ELIXIR-Norway"/>
            <consortium name="Elixir Norway"/>
        </authorList>
    </citation>
    <scope>NUCLEOTIDE SEQUENCE</scope>
</reference>
<keyword evidence="3 6" id="KW-0547">Nucleotide-binding</keyword>
<organism evidence="9 10">
    <name type="scientific">Sphagnum jensenii</name>
    <dbReference type="NCBI Taxonomy" id="128206"/>
    <lineage>
        <taxon>Eukaryota</taxon>
        <taxon>Viridiplantae</taxon>
        <taxon>Streptophyta</taxon>
        <taxon>Embryophyta</taxon>
        <taxon>Bryophyta</taxon>
        <taxon>Sphagnophytina</taxon>
        <taxon>Sphagnopsida</taxon>
        <taxon>Sphagnales</taxon>
        <taxon>Sphagnaceae</taxon>
        <taxon>Sphagnum</taxon>
    </lineage>
</organism>
<dbReference type="SMART" id="SM00220">
    <property type="entry name" value="S_TKc"/>
    <property type="match status" value="1"/>
</dbReference>
<dbReference type="Gene3D" id="1.10.510.10">
    <property type="entry name" value="Transferase(Phosphotransferase) domain 1"/>
    <property type="match status" value="1"/>
</dbReference>
<evidence type="ECO:0000256" key="1">
    <source>
        <dbReference type="ARBA" id="ARBA00022527"/>
    </source>
</evidence>
<dbReference type="InterPro" id="IPR011009">
    <property type="entry name" value="Kinase-like_dom_sf"/>
</dbReference>
<accession>A0ABP1AMD0</accession>
<dbReference type="InterPro" id="IPR008271">
    <property type="entry name" value="Ser/Thr_kinase_AS"/>
</dbReference>
<dbReference type="PROSITE" id="PS00107">
    <property type="entry name" value="PROTEIN_KINASE_ATP"/>
    <property type="match status" value="1"/>
</dbReference>
<dbReference type="Gene3D" id="3.30.200.20">
    <property type="entry name" value="Phosphorylase Kinase, domain 1"/>
    <property type="match status" value="1"/>
</dbReference>
<sequence>MGCVLVRPRLRTGTKDEEIGTDSYFKDASVHSEASARGGSVFPSTHGFQSYSSNNSLQQKPTGAMIFTMDELSRGTGNFSPSNKIGQGGFGLVYRGKLRDGRIVAIKRAKKDVFEQRLSVEFRTEVDMLSQVDHLNLVKLIGYLEENSERILVVEYVPNGNLREHLDGSCGGVLDMSTRLDIAIDVAHALTYLHLYADRPIIHRDVKSSNILLTETFRAKVADFGFSRVGPATDVGATHVSTQVKGTAGYLDPEYLTTYQLNTKSDVYSFGVLLVEIFTGRRPIEVRRASDERVTIRWAFKKFVEGKVIDILDPKIEKASAAVCVMERIAELAFACSAPTKGDRPSMKKAAEVLWDIRRDYLAAHQKDLNARAAKTGSLNRDRIHNELTASIGVHNKTSINSTYEASLPRGSQRRRNSS</sequence>
<keyword evidence="10" id="KW-1185">Reference proteome</keyword>
<evidence type="ECO:0000256" key="4">
    <source>
        <dbReference type="ARBA" id="ARBA00022777"/>
    </source>
</evidence>
<evidence type="ECO:0000256" key="3">
    <source>
        <dbReference type="ARBA" id="ARBA00022741"/>
    </source>
</evidence>
<keyword evidence="5 6" id="KW-0067">ATP-binding</keyword>
<dbReference type="PROSITE" id="PS00108">
    <property type="entry name" value="PROTEIN_KINASE_ST"/>
    <property type="match status" value="1"/>
</dbReference>
<gene>
    <name evidence="9" type="ORF">CSSPJE1EN2_LOCUS6709</name>
</gene>
<dbReference type="EMBL" id="OZ023715">
    <property type="protein sequence ID" value="CAK9863714.1"/>
    <property type="molecule type" value="Genomic_DNA"/>
</dbReference>
<protein>
    <recommendedName>
        <fullName evidence="8">Protein kinase domain-containing protein</fullName>
    </recommendedName>
</protein>
<evidence type="ECO:0000313" key="9">
    <source>
        <dbReference type="EMBL" id="CAK9863714.1"/>
    </source>
</evidence>
<name>A0ABP1AMD0_9BRYO</name>
<dbReference type="CDD" id="cd14066">
    <property type="entry name" value="STKc_IRAK"/>
    <property type="match status" value="1"/>
</dbReference>
<feature type="domain" description="Protein kinase" evidence="8">
    <location>
        <begin position="79"/>
        <end position="362"/>
    </location>
</feature>
<evidence type="ECO:0000256" key="6">
    <source>
        <dbReference type="PROSITE-ProRule" id="PRU10141"/>
    </source>
</evidence>
<evidence type="ECO:0000256" key="2">
    <source>
        <dbReference type="ARBA" id="ARBA00022679"/>
    </source>
</evidence>
<feature type="binding site" evidence="6">
    <location>
        <position position="111"/>
    </location>
    <ligand>
        <name>ATP</name>
        <dbReference type="ChEBI" id="CHEBI:30616"/>
    </ligand>
</feature>
<dbReference type="InterPro" id="IPR001245">
    <property type="entry name" value="Ser-Thr/Tyr_kinase_cat_dom"/>
</dbReference>
<dbReference type="PANTHER" id="PTHR46008">
    <property type="entry name" value="LEAF RUST 10 DISEASE-RESISTANCE LOCUS RECEPTOR-LIKE PROTEIN KINASE-LIKE 1.4"/>
    <property type="match status" value="1"/>
</dbReference>
<dbReference type="PROSITE" id="PS50011">
    <property type="entry name" value="PROTEIN_KINASE_DOM"/>
    <property type="match status" value="1"/>
</dbReference>
<keyword evidence="2" id="KW-0808">Transferase</keyword>
<proteinExistence type="inferred from homology"/>
<evidence type="ECO:0000256" key="7">
    <source>
        <dbReference type="RuleBase" id="RU000304"/>
    </source>
</evidence>